<reference evidence="1" key="2">
    <citation type="submission" date="2008-12" db="EMBL/GenBank/DDBJ databases">
        <title>Improved gene annotation of the rice (Oryza sativa) genomes.</title>
        <authorList>
            <person name="Wang J."/>
            <person name="Li R."/>
            <person name="Fan W."/>
            <person name="Huang Q."/>
            <person name="Zhang J."/>
            <person name="Zhou Y."/>
            <person name="Hu Y."/>
            <person name="Zi S."/>
            <person name="Li J."/>
            <person name="Ni P."/>
            <person name="Zheng H."/>
            <person name="Zhang Y."/>
            <person name="Zhao M."/>
            <person name="Hao Q."/>
            <person name="McDermott J."/>
            <person name="Samudrala R."/>
            <person name="Kristiansen K."/>
            <person name="Wong G.K.-S."/>
        </authorList>
    </citation>
    <scope>NUCLEOTIDE SEQUENCE</scope>
</reference>
<dbReference type="Proteomes" id="UP000007752">
    <property type="component" value="Chromosome 2"/>
</dbReference>
<protein>
    <submittedName>
        <fullName evidence="1">Uncharacterized protein</fullName>
    </submittedName>
</protein>
<organism evidence="1">
    <name type="scientific">Oryza sativa subsp. japonica</name>
    <name type="common">Rice</name>
    <dbReference type="NCBI Taxonomy" id="39947"/>
    <lineage>
        <taxon>Eukaryota</taxon>
        <taxon>Viridiplantae</taxon>
        <taxon>Streptophyta</taxon>
        <taxon>Embryophyta</taxon>
        <taxon>Tracheophyta</taxon>
        <taxon>Spermatophyta</taxon>
        <taxon>Magnoliopsida</taxon>
        <taxon>Liliopsida</taxon>
        <taxon>Poales</taxon>
        <taxon>Poaceae</taxon>
        <taxon>BOP clade</taxon>
        <taxon>Oryzoideae</taxon>
        <taxon>Oryzeae</taxon>
        <taxon>Oryzinae</taxon>
        <taxon>Oryza</taxon>
        <taxon>Oryza sativa</taxon>
    </lineage>
</organism>
<proteinExistence type="predicted"/>
<name>A3A3A6_ORYSJ</name>
<dbReference type="AlphaFoldDB" id="A3A3A6"/>
<reference evidence="1" key="1">
    <citation type="journal article" date="2005" name="PLoS Biol.">
        <title>The genomes of Oryza sativa: a history of duplications.</title>
        <authorList>
            <person name="Yu J."/>
            <person name="Wang J."/>
            <person name="Lin W."/>
            <person name="Li S."/>
            <person name="Li H."/>
            <person name="Zhou J."/>
            <person name="Ni P."/>
            <person name="Dong W."/>
            <person name="Hu S."/>
            <person name="Zeng C."/>
            <person name="Zhang J."/>
            <person name="Zhang Y."/>
            <person name="Li R."/>
            <person name="Xu Z."/>
            <person name="Li S."/>
            <person name="Li X."/>
            <person name="Zheng H."/>
            <person name="Cong L."/>
            <person name="Lin L."/>
            <person name="Yin J."/>
            <person name="Geng J."/>
            <person name="Li G."/>
            <person name="Shi J."/>
            <person name="Liu J."/>
            <person name="Lv H."/>
            <person name="Li J."/>
            <person name="Wang J."/>
            <person name="Deng Y."/>
            <person name="Ran L."/>
            <person name="Shi X."/>
            <person name="Wang X."/>
            <person name="Wu Q."/>
            <person name="Li C."/>
            <person name="Ren X."/>
            <person name="Wang J."/>
            <person name="Wang X."/>
            <person name="Li D."/>
            <person name="Liu D."/>
            <person name="Zhang X."/>
            <person name="Ji Z."/>
            <person name="Zhao W."/>
            <person name="Sun Y."/>
            <person name="Zhang Z."/>
            <person name="Bao J."/>
            <person name="Han Y."/>
            <person name="Dong L."/>
            <person name="Ji J."/>
            <person name="Chen P."/>
            <person name="Wu S."/>
            <person name="Liu J."/>
            <person name="Xiao Y."/>
            <person name="Bu D."/>
            <person name="Tan J."/>
            <person name="Yang L."/>
            <person name="Ye C."/>
            <person name="Zhang J."/>
            <person name="Xu J."/>
            <person name="Zhou Y."/>
            <person name="Yu Y."/>
            <person name="Zhang B."/>
            <person name="Zhuang S."/>
            <person name="Wei H."/>
            <person name="Liu B."/>
            <person name="Lei M."/>
            <person name="Yu H."/>
            <person name="Li Y."/>
            <person name="Xu H."/>
            <person name="Wei S."/>
            <person name="He X."/>
            <person name="Fang L."/>
            <person name="Zhang Z."/>
            <person name="Zhang Y."/>
            <person name="Huang X."/>
            <person name="Su Z."/>
            <person name="Tong W."/>
            <person name="Li J."/>
            <person name="Tong Z."/>
            <person name="Li S."/>
            <person name="Ye J."/>
            <person name="Wang L."/>
            <person name="Fang L."/>
            <person name="Lei T."/>
            <person name="Chen C."/>
            <person name="Chen H."/>
            <person name="Xu Z."/>
            <person name="Li H."/>
            <person name="Huang H."/>
            <person name="Zhang F."/>
            <person name="Xu H."/>
            <person name="Li N."/>
            <person name="Zhao C."/>
            <person name="Li S."/>
            <person name="Dong L."/>
            <person name="Huang Y."/>
            <person name="Li L."/>
            <person name="Xi Y."/>
            <person name="Qi Q."/>
            <person name="Li W."/>
            <person name="Zhang B."/>
            <person name="Hu W."/>
            <person name="Zhang Y."/>
            <person name="Tian X."/>
            <person name="Jiao Y."/>
            <person name="Liang X."/>
            <person name="Jin J."/>
            <person name="Gao L."/>
            <person name="Zheng W."/>
            <person name="Hao B."/>
            <person name="Liu S."/>
            <person name="Wang W."/>
            <person name="Yuan L."/>
            <person name="Cao M."/>
            <person name="McDermott J."/>
            <person name="Samudrala R."/>
            <person name="Wang J."/>
            <person name="Wong G.K."/>
            <person name="Yang H."/>
        </authorList>
    </citation>
    <scope>NUCLEOTIDE SEQUENCE [LARGE SCALE GENOMIC DNA]</scope>
</reference>
<gene>
    <name evidence="1" type="ORF">OsJ_05432</name>
</gene>
<accession>A3A3A6</accession>
<sequence>MASDGLGRAVPRSNPVTTVVLRPDPVVAGVPRLTSDGSTGGGGRKAACGRPPCSPLLLFLLPLLPARCRHHGCPPPALRVAAAVRRWTSTLTWPTRASPPRWTSRTRKVLPSEFHLFSDIFVCAIFGKLPIASSSADDHGGGCNPSEAGGCFPGGGSRLVDSIDHTWAEEAVDSMMGLLAASSLGGAFSWGVLLPAMVRPARWDEASAG</sequence>
<evidence type="ECO:0000313" key="1">
    <source>
        <dbReference type="EMBL" id="EAZ21795.1"/>
    </source>
</evidence>
<dbReference type="EMBL" id="CM000139">
    <property type="protein sequence ID" value="EAZ21795.1"/>
    <property type="molecule type" value="Genomic_DNA"/>
</dbReference>